<reference evidence="2" key="1">
    <citation type="submission" date="2022-09" db="EMBL/GenBank/DDBJ databases">
        <title>genome sequence of Deinococcus rubellus.</title>
        <authorList>
            <person name="Srinivasan S."/>
        </authorList>
    </citation>
    <scope>NUCLEOTIDE SEQUENCE</scope>
    <source>
        <strain evidence="2">Ant6</strain>
    </source>
</reference>
<evidence type="ECO:0000313" key="3">
    <source>
        <dbReference type="Proteomes" id="UP001060261"/>
    </source>
</evidence>
<proteinExistence type="predicted"/>
<dbReference type="PANTHER" id="PTHR42993:SF1">
    <property type="entry name" value="MAOC-LIKE DEHYDRATASE DOMAIN-CONTAINING PROTEIN"/>
    <property type="match status" value="1"/>
</dbReference>
<protein>
    <submittedName>
        <fullName evidence="2">MaoC family dehydratase</fullName>
    </submittedName>
</protein>
<accession>A0ABY5YGU9</accession>
<dbReference type="EMBL" id="CP104213">
    <property type="protein sequence ID" value="UWX63946.1"/>
    <property type="molecule type" value="Genomic_DNA"/>
</dbReference>
<dbReference type="Pfam" id="PF01575">
    <property type="entry name" value="MaoC_dehydratas"/>
    <property type="match status" value="1"/>
</dbReference>
<dbReference type="InterPro" id="IPR002539">
    <property type="entry name" value="MaoC-like_dom"/>
</dbReference>
<dbReference type="PANTHER" id="PTHR42993">
    <property type="entry name" value="MAOC-LIKE DEHYDRATASE DOMAIN-CONTAINING PROTEIN"/>
    <property type="match status" value="1"/>
</dbReference>
<keyword evidence="3" id="KW-1185">Reference proteome</keyword>
<dbReference type="RefSeq" id="WP_260560224.1">
    <property type="nucleotide sequence ID" value="NZ_BAABEC010000128.1"/>
</dbReference>
<gene>
    <name evidence="2" type="ORF">N0D28_14675</name>
</gene>
<dbReference type="CDD" id="cd03450">
    <property type="entry name" value="NodN"/>
    <property type="match status" value="1"/>
</dbReference>
<feature type="domain" description="MaoC-like" evidence="1">
    <location>
        <begin position="12"/>
        <end position="122"/>
    </location>
</feature>
<dbReference type="InterPro" id="IPR039375">
    <property type="entry name" value="NodN-like"/>
</dbReference>
<dbReference type="Proteomes" id="UP001060261">
    <property type="component" value="Chromosome"/>
</dbReference>
<name>A0ABY5YGU9_9DEIO</name>
<dbReference type="InterPro" id="IPR029069">
    <property type="entry name" value="HotDog_dom_sf"/>
</dbReference>
<sequence>MSAEARLPGQLQDLIGQQIALSGWVPITQERVNAFADATGDHQFIHIDPQKAAQTPFGGPIAHGFLTLSLLAGEFANSGGSLPLNGAKMVVNYGLNRVRFIAPVRVGSRLRSRGVLQSVEQGAGYWQLTILNTIEIEGQDKPAMTAETVSRVYV</sequence>
<evidence type="ECO:0000313" key="2">
    <source>
        <dbReference type="EMBL" id="UWX63946.1"/>
    </source>
</evidence>
<dbReference type="Gene3D" id="3.10.129.10">
    <property type="entry name" value="Hotdog Thioesterase"/>
    <property type="match status" value="1"/>
</dbReference>
<evidence type="ECO:0000259" key="1">
    <source>
        <dbReference type="Pfam" id="PF01575"/>
    </source>
</evidence>
<dbReference type="SUPFAM" id="SSF54637">
    <property type="entry name" value="Thioesterase/thiol ester dehydrase-isomerase"/>
    <property type="match status" value="1"/>
</dbReference>
<organism evidence="2 3">
    <name type="scientific">Deinococcus rubellus</name>
    <dbReference type="NCBI Taxonomy" id="1889240"/>
    <lineage>
        <taxon>Bacteria</taxon>
        <taxon>Thermotogati</taxon>
        <taxon>Deinococcota</taxon>
        <taxon>Deinococci</taxon>
        <taxon>Deinococcales</taxon>
        <taxon>Deinococcaceae</taxon>
        <taxon>Deinococcus</taxon>
    </lineage>
</organism>